<reference evidence="1 2" key="1">
    <citation type="journal article" date="2016" name="Nat. Commun.">
        <title>Thousands of microbial genomes shed light on interconnected biogeochemical processes in an aquifer system.</title>
        <authorList>
            <person name="Anantharaman K."/>
            <person name="Brown C.T."/>
            <person name="Hug L.A."/>
            <person name="Sharon I."/>
            <person name="Castelle C.J."/>
            <person name="Probst A.J."/>
            <person name="Thomas B.C."/>
            <person name="Singh A."/>
            <person name="Wilkins M.J."/>
            <person name="Karaoz U."/>
            <person name="Brodie E.L."/>
            <person name="Williams K.H."/>
            <person name="Hubbard S.S."/>
            <person name="Banfield J.F."/>
        </authorList>
    </citation>
    <scope>NUCLEOTIDE SEQUENCE [LARGE SCALE GENOMIC DNA]</scope>
</reference>
<evidence type="ECO:0008006" key="3">
    <source>
        <dbReference type="Google" id="ProtNLM"/>
    </source>
</evidence>
<protein>
    <recommendedName>
        <fullName evidence="3">HD domain-containing protein</fullName>
    </recommendedName>
</protein>
<dbReference type="Proteomes" id="UP000178486">
    <property type="component" value="Unassembled WGS sequence"/>
</dbReference>
<evidence type="ECO:0000313" key="1">
    <source>
        <dbReference type="EMBL" id="OGK55300.1"/>
    </source>
</evidence>
<organism evidence="1 2">
    <name type="scientific">Candidatus Roizmanbacteria bacterium RIFCSPLOWO2_01_FULL_45_11</name>
    <dbReference type="NCBI Taxonomy" id="1802070"/>
    <lineage>
        <taxon>Bacteria</taxon>
        <taxon>Candidatus Roizmaniibacteriota</taxon>
    </lineage>
</organism>
<gene>
    <name evidence="1" type="ORF">A3B56_01945</name>
</gene>
<dbReference type="PANTHER" id="PTHR38659:SF1">
    <property type="entry name" value="METAL DEPENDENT PHOSPHOHYDROLASE"/>
    <property type="match status" value="1"/>
</dbReference>
<dbReference type="AlphaFoldDB" id="A0A1F7JI50"/>
<dbReference type="PANTHER" id="PTHR38659">
    <property type="entry name" value="METAL-DEPENDENT PHOSPHOHYDROLASE"/>
    <property type="match status" value="1"/>
</dbReference>
<sequence>MLSRQQAWEKLNELVKNQNLPPEEQEQWGVAGLLHDADWEKYPDKHPNVIIKWLTETNQSEELINAIASHGFLFGVEPKTRMATTLRAVDELTGLIVAVALVKGKQLSNVTVDSVRNKWKDKTFARGVNRQDIERGAAELGIPLEEHIQTVLTSLQNISRELGL</sequence>
<evidence type="ECO:0000313" key="2">
    <source>
        <dbReference type="Proteomes" id="UP000178486"/>
    </source>
</evidence>
<accession>A0A1F7JI50</accession>
<dbReference type="EMBL" id="MGAU01000019">
    <property type="protein sequence ID" value="OGK55300.1"/>
    <property type="molecule type" value="Genomic_DNA"/>
</dbReference>
<dbReference type="SUPFAM" id="SSF109604">
    <property type="entry name" value="HD-domain/PDEase-like"/>
    <property type="match status" value="1"/>
</dbReference>
<name>A0A1F7JI50_9BACT</name>
<comment type="caution">
    <text evidence="1">The sequence shown here is derived from an EMBL/GenBank/DDBJ whole genome shotgun (WGS) entry which is preliminary data.</text>
</comment>
<proteinExistence type="predicted"/>